<keyword evidence="7 9" id="KW-0408">Iron</keyword>
<dbReference type="KEGG" id="acib:ACBT_1550"/>
<name>A0A7L5JQV4_9BACT</name>
<dbReference type="GO" id="GO:0046872">
    <property type="term" value="F:metal ion binding"/>
    <property type="evidence" value="ECO:0007669"/>
    <property type="project" value="UniProtKB-KW"/>
</dbReference>
<evidence type="ECO:0000256" key="7">
    <source>
        <dbReference type="ARBA" id="ARBA00023004"/>
    </source>
</evidence>
<sequence>MFKKIIFVNIFLLLFLGAVEPITPIPLSATVNTKKADLGRELFFDSRLSKDDRVSCHSCHLLSQGGVDNKKLSVGVDGKLGIINSPTILNSTFSFSQFWNGRAKNLHEQAFGPISDPNEMAMNFKDLENKLRKTDYLKKFFSIYKDGITINNIVDAIVEYEKTLITPNSPFDKYLRGDETAISEEAKRGYQTFKEQGCIACHHGRNVGGNLYAKFGVVSNVETTSKGRYEVTKNEDDLYYFKVPTLRNIELTKPYLHDGRFDNLEDTVKFMANYQLGKSLSEKEIDEIVIFLKSLTGELYDYEQKK</sequence>
<dbReference type="EMBL" id="CP054051">
    <property type="protein sequence ID" value="QKJ27450.1"/>
    <property type="molecule type" value="Genomic_DNA"/>
</dbReference>
<evidence type="ECO:0000256" key="2">
    <source>
        <dbReference type="ARBA" id="ARBA00022617"/>
    </source>
</evidence>
<proteinExistence type="predicted"/>
<dbReference type="GO" id="GO:0009055">
    <property type="term" value="F:electron transfer activity"/>
    <property type="evidence" value="ECO:0007669"/>
    <property type="project" value="InterPro"/>
</dbReference>
<dbReference type="GO" id="GO:0004130">
    <property type="term" value="F:cytochrome-c peroxidase activity"/>
    <property type="evidence" value="ECO:0007669"/>
    <property type="project" value="TreeGrafter"/>
</dbReference>
<dbReference type="SUPFAM" id="SSF46626">
    <property type="entry name" value="Cytochrome c"/>
    <property type="match status" value="2"/>
</dbReference>
<comment type="PTM">
    <text evidence="8">Binds 2 heme groups per subunit.</text>
</comment>
<keyword evidence="5" id="KW-0574">Periplasm</keyword>
<evidence type="ECO:0000313" key="14">
    <source>
        <dbReference type="Proteomes" id="UP000509513"/>
    </source>
</evidence>
<feature type="binding site" description="covalent" evidence="8">
    <location>
        <position position="201"/>
    </location>
    <ligand>
        <name>heme c</name>
        <dbReference type="ChEBI" id="CHEBI:61717"/>
        <label>2</label>
    </ligand>
</feature>
<evidence type="ECO:0000313" key="11">
    <source>
        <dbReference type="EMBL" id="QKJ27450.1"/>
    </source>
</evidence>
<feature type="binding site" description="axial binding residue" evidence="9">
    <location>
        <position position="202"/>
    </location>
    <ligand>
        <name>heme c</name>
        <dbReference type="ChEBI" id="CHEBI:61717"/>
        <label>2</label>
    </ligand>
    <ligandPart>
        <name>Fe</name>
        <dbReference type="ChEBI" id="CHEBI:18248"/>
    </ligandPart>
</feature>
<evidence type="ECO:0000256" key="1">
    <source>
        <dbReference type="ARBA" id="ARBA00004418"/>
    </source>
</evidence>
<keyword evidence="4" id="KW-0732">Signal</keyword>
<feature type="binding site" description="covalent" evidence="8">
    <location>
        <position position="198"/>
    </location>
    <ligand>
        <name>heme c</name>
        <dbReference type="ChEBI" id="CHEBI:61717"/>
        <label>2</label>
    </ligand>
</feature>
<evidence type="ECO:0000259" key="10">
    <source>
        <dbReference type="PROSITE" id="PS51007"/>
    </source>
</evidence>
<dbReference type="AlphaFoldDB" id="A0A7L5JQV4"/>
<evidence type="ECO:0000256" key="3">
    <source>
        <dbReference type="ARBA" id="ARBA00022723"/>
    </source>
</evidence>
<dbReference type="Proteomes" id="UP000305417">
    <property type="component" value="Unassembled WGS sequence"/>
</dbReference>
<feature type="domain" description="Cytochrome c" evidence="10">
    <location>
        <begin position="184"/>
        <end position="296"/>
    </location>
</feature>
<evidence type="ECO:0000256" key="5">
    <source>
        <dbReference type="ARBA" id="ARBA00022764"/>
    </source>
</evidence>
<keyword evidence="3 9" id="KW-0479">Metal-binding</keyword>
<reference evidence="12 13" key="1">
    <citation type="submission" date="2019-05" db="EMBL/GenBank/DDBJ databases">
        <title>Arcobacter cibarius and Arcobacter thereius providing challenges in identification an antibiotic susceptibility and Quinolone resistance.</title>
        <authorList>
            <person name="Busch A."/>
            <person name="Hanel I."/>
            <person name="Hotzel H."/>
            <person name="Tomaso H."/>
        </authorList>
    </citation>
    <scope>NUCLEOTIDE SEQUENCE [LARGE SCALE GENOMIC DNA]</scope>
    <source>
        <strain evidence="12 13">16CS0831-2</strain>
    </source>
</reference>
<dbReference type="RefSeq" id="WP_024776138.1">
    <property type="nucleotide sequence ID" value="NZ_CP054051.1"/>
</dbReference>
<dbReference type="PANTHER" id="PTHR30600:SF7">
    <property type="entry name" value="CYTOCHROME C PEROXIDASE-RELATED"/>
    <property type="match status" value="1"/>
</dbReference>
<keyword evidence="11" id="KW-0575">Peroxidase</keyword>
<dbReference type="InterPro" id="IPR026259">
    <property type="entry name" value="MauG/Cytc_peroxidase"/>
</dbReference>
<evidence type="ECO:0000256" key="9">
    <source>
        <dbReference type="PIRSR" id="PIRSR000294-2"/>
    </source>
</evidence>
<accession>A0A7L5JQV4</accession>
<dbReference type="Proteomes" id="UP000509513">
    <property type="component" value="Chromosome"/>
</dbReference>
<dbReference type="PIRSF" id="PIRSF000294">
    <property type="entry name" value="Cytochrome-c_peroxidase"/>
    <property type="match status" value="1"/>
</dbReference>
<dbReference type="InterPro" id="IPR051395">
    <property type="entry name" value="Cytochrome_c_Peroxidase/MauG"/>
</dbReference>
<evidence type="ECO:0000256" key="8">
    <source>
        <dbReference type="PIRSR" id="PIRSR000294-1"/>
    </source>
</evidence>
<comment type="subcellular location">
    <subcellularLocation>
        <location evidence="1">Periplasm</location>
    </subcellularLocation>
</comment>
<dbReference type="PROSITE" id="PS51007">
    <property type="entry name" value="CYTC"/>
    <property type="match status" value="1"/>
</dbReference>
<comment type="cofactor">
    <cofactor evidence="8">
        <name>heme</name>
        <dbReference type="ChEBI" id="CHEBI:30413"/>
    </cofactor>
    <text evidence="8">Binds 2 heme groups.</text>
</comment>
<dbReference type="Gene3D" id="1.10.760.10">
    <property type="entry name" value="Cytochrome c-like domain"/>
    <property type="match status" value="2"/>
</dbReference>
<keyword evidence="13" id="KW-1185">Reference proteome</keyword>
<keyword evidence="2 8" id="KW-0349">Heme</keyword>
<gene>
    <name evidence="11" type="ORF">ACBT_1550</name>
    <name evidence="12" type="ORF">FE247_06520</name>
</gene>
<dbReference type="OrthoDB" id="9805202at2"/>
<evidence type="ECO:0000256" key="4">
    <source>
        <dbReference type="ARBA" id="ARBA00022729"/>
    </source>
</evidence>
<dbReference type="Pfam" id="PF03150">
    <property type="entry name" value="CCP_MauG"/>
    <property type="match status" value="1"/>
</dbReference>
<dbReference type="PANTHER" id="PTHR30600">
    <property type="entry name" value="CYTOCHROME C PEROXIDASE-RELATED"/>
    <property type="match status" value="1"/>
</dbReference>
<organism evidence="11 14">
    <name type="scientific">Aliarcobacter cibarius</name>
    <dbReference type="NCBI Taxonomy" id="255507"/>
    <lineage>
        <taxon>Bacteria</taxon>
        <taxon>Pseudomonadati</taxon>
        <taxon>Campylobacterota</taxon>
        <taxon>Epsilonproteobacteria</taxon>
        <taxon>Campylobacterales</taxon>
        <taxon>Arcobacteraceae</taxon>
        <taxon>Aliarcobacter</taxon>
    </lineage>
</organism>
<feature type="binding site" description="axial binding residue" evidence="9">
    <location>
        <position position="60"/>
    </location>
    <ligand>
        <name>heme c</name>
        <dbReference type="ChEBI" id="CHEBI:61717"/>
        <label>1</label>
    </ligand>
    <ligandPart>
        <name>Fe</name>
        <dbReference type="ChEBI" id="CHEBI:18248"/>
    </ligandPart>
</feature>
<evidence type="ECO:0000313" key="12">
    <source>
        <dbReference type="EMBL" id="TLS98800.1"/>
    </source>
</evidence>
<dbReference type="InterPro" id="IPR036909">
    <property type="entry name" value="Cyt_c-like_dom_sf"/>
</dbReference>
<dbReference type="GO" id="GO:0020037">
    <property type="term" value="F:heme binding"/>
    <property type="evidence" value="ECO:0007669"/>
    <property type="project" value="InterPro"/>
</dbReference>
<evidence type="ECO:0000256" key="6">
    <source>
        <dbReference type="ARBA" id="ARBA00023002"/>
    </source>
</evidence>
<dbReference type="GO" id="GO:0042597">
    <property type="term" value="C:periplasmic space"/>
    <property type="evidence" value="ECO:0007669"/>
    <property type="project" value="UniProtKB-SubCell"/>
</dbReference>
<dbReference type="EMBL" id="VBUC01000013">
    <property type="protein sequence ID" value="TLS98800.1"/>
    <property type="molecule type" value="Genomic_DNA"/>
</dbReference>
<keyword evidence="6" id="KW-0560">Oxidoreductase</keyword>
<dbReference type="InterPro" id="IPR009056">
    <property type="entry name" value="Cyt_c-like_dom"/>
</dbReference>
<reference evidence="11 14" key="2">
    <citation type="submission" date="2020-05" db="EMBL/GenBank/DDBJ databases">
        <title>Complete genome sequencing of Campylobacter and Arcobacter type strains.</title>
        <authorList>
            <person name="Miller W.G."/>
            <person name="Yee E."/>
        </authorList>
    </citation>
    <scope>NUCLEOTIDE SEQUENCE [LARGE SCALE GENOMIC DNA]</scope>
    <source>
        <strain evidence="11 14">LMG 21996</strain>
    </source>
</reference>
<feature type="binding site" description="axial binding residue" evidence="9">
    <location>
        <position position="271"/>
    </location>
    <ligand>
        <name>heme c</name>
        <dbReference type="ChEBI" id="CHEBI:61717"/>
        <label>2</label>
    </ligand>
    <ligandPart>
        <name>Fe</name>
        <dbReference type="ChEBI" id="CHEBI:18248"/>
    </ligandPart>
</feature>
<protein>
    <submittedName>
        <fullName evidence="11 12">Cytochrome-c peroxidase</fullName>
    </submittedName>
</protein>
<feature type="binding site" description="covalent" evidence="8">
    <location>
        <position position="59"/>
    </location>
    <ligand>
        <name>heme c</name>
        <dbReference type="ChEBI" id="CHEBI:61717"/>
        <label>1</label>
    </ligand>
</feature>
<evidence type="ECO:0000313" key="13">
    <source>
        <dbReference type="Proteomes" id="UP000305417"/>
    </source>
</evidence>
<feature type="binding site" description="covalent" evidence="8">
    <location>
        <position position="56"/>
    </location>
    <ligand>
        <name>heme c</name>
        <dbReference type="ChEBI" id="CHEBI:61717"/>
        <label>1</label>
    </ligand>
</feature>
<dbReference type="InterPro" id="IPR004852">
    <property type="entry name" value="Di-haem_cyt_c_peroxidsae"/>
</dbReference>